<name>A0ABM8S473_9BACT</name>
<keyword evidence="2" id="KW-1185">Reference proteome</keyword>
<dbReference type="NCBIfam" id="TIGR02547">
    <property type="entry name" value="casA_cse1"/>
    <property type="match status" value="1"/>
</dbReference>
<dbReference type="Gene3D" id="1.10.132.100">
    <property type="match status" value="1"/>
</dbReference>
<reference evidence="1 2" key="1">
    <citation type="submission" date="2021-02" db="EMBL/GenBank/DDBJ databases">
        <authorList>
            <person name="Han P."/>
        </authorList>
    </citation>
    <scope>NUCLEOTIDE SEQUENCE [LARGE SCALE GENOMIC DNA]</scope>
    <source>
        <strain evidence="1">Candidatus Nitrospira sp. ZN2</strain>
    </source>
</reference>
<dbReference type="RefSeq" id="WP_213043787.1">
    <property type="nucleotide sequence ID" value="NZ_CAJNBJ010000018.1"/>
</dbReference>
<comment type="caution">
    <text evidence="1">The sequence shown here is derived from an EMBL/GenBank/DDBJ whole genome shotgun (WGS) entry which is preliminary data.</text>
</comment>
<evidence type="ECO:0000313" key="1">
    <source>
        <dbReference type="EMBL" id="CAE6788008.1"/>
    </source>
</evidence>
<protein>
    <submittedName>
        <fullName evidence="1">Type I-E CRISPR-associated protein Cse1/CasA</fullName>
    </submittedName>
</protein>
<evidence type="ECO:0000313" key="2">
    <source>
        <dbReference type="Proteomes" id="UP000675880"/>
    </source>
</evidence>
<gene>
    <name evidence="1" type="ORF">NSPZN2_50207</name>
</gene>
<sequence>MSRFNLIDEKWIPVRFLSGSRGELGIQDVLLRAKDIAAIEDPSPLVVAALHRFLLAVLYRALEGPTDIDQAKDLFKSGLPSDKVTAYLAKWRDRFWLFDETRPFGQVPTFEPNIWRSWTVLAAEHNADNAKVLFDHVDVGAPGAISEAAAARWILATQTFSVSCGKSELSHTGTAPSATAAIVLPLGNDLEDTLLFSLIPENREVAAMDLPLWEREPESVKTLKDGVKRPANGFADRYTWRTRAIVLMKNDSGRVDQLGFASGVGDSSKGQIDPMLAYRIDDKNGKLPIQFRDRGLWRDFDSLLPDSSHLGPLVIEHAIAITRLNPKRFPRSMMVLGQANNKAKIEYWRMERFVLPEALGGDRFIRTEIKQLLHEAEDAQRSLWLASRSYARHILGRGEREPDKNDVKKFVTQITANSWYWSTLESNFHEILREYTRERDSGDIRCQWLISVRAVLKQAWEQHRNSVSMGDAWAIRALVKAEWPIRAKLRELDEEILKLTPAMEEA</sequence>
<accession>A0ABM8S473</accession>
<dbReference type="EMBL" id="CAJNBJ010000018">
    <property type="protein sequence ID" value="CAE6788008.1"/>
    <property type="molecule type" value="Genomic_DNA"/>
</dbReference>
<dbReference type="Pfam" id="PF09481">
    <property type="entry name" value="CRISPR_Cse1"/>
    <property type="match status" value="1"/>
</dbReference>
<dbReference type="CDD" id="cd09729">
    <property type="entry name" value="Cse1_I-E"/>
    <property type="match status" value="1"/>
</dbReference>
<dbReference type="InterPro" id="IPR013381">
    <property type="entry name" value="CRISPR-assoc_prot_Cse1"/>
</dbReference>
<proteinExistence type="predicted"/>
<dbReference type="Proteomes" id="UP000675880">
    <property type="component" value="Unassembled WGS sequence"/>
</dbReference>
<organism evidence="1 2">
    <name type="scientific">Nitrospira defluvii</name>
    <dbReference type="NCBI Taxonomy" id="330214"/>
    <lineage>
        <taxon>Bacteria</taxon>
        <taxon>Pseudomonadati</taxon>
        <taxon>Nitrospirota</taxon>
        <taxon>Nitrospiria</taxon>
        <taxon>Nitrospirales</taxon>
        <taxon>Nitrospiraceae</taxon>
        <taxon>Nitrospira</taxon>
    </lineage>
</organism>